<feature type="compositionally biased region" description="Acidic residues" evidence="9">
    <location>
        <begin position="682"/>
        <end position="736"/>
    </location>
</feature>
<feature type="compositionally biased region" description="Basic and acidic residues" evidence="9">
    <location>
        <begin position="361"/>
        <end position="373"/>
    </location>
</feature>
<dbReference type="SUPFAM" id="SSF47954">
    <property type="entry name" value="Cyclin-like"/>
    <property type="match status" value="2"/>
</dbReference>
<dbReference type="PANTHER" id="PTHR11618:SF4">
    <property type="entry name" value="TRANSCRIPTION FACTOR IIIB 90 KDA SUBUNIT"/>
    <property type="match status" value="1"/>
</dbReference>
<evidence type="ECO:0008006" key="14">
    <source>
        <dbReference type="Google" id="ProtNLM"/>
    </source>
</evidence>
<feature type="compositionally biased region" description="Basic residues" evidence="9">
    <location>
        <begin position="599"/>
        <end position="608"/>
    </location>
</feature>
<dbReference type="Pfam" id="PF07741">
    <property type="entry name" value="BRF1"/>
    <property type="match status" value="1"/>
</dbReference>
<keyword evidence="7" id="KW-0804">Transcription</keyword>
<dbReference type="Pfam" id="PF00382">
    <property type="entry name" value="TFIIB"/>
    <property type="match status" value="2"/>
</dbReference>
<keyword evidence="6" id="KW-0805">Transcription regulation</keyword>
<evidence type="ECO:0000256" key="4">
    <source>
        <dbReference type="ARBA" id="ARBA00022771"/>
    </source>
</evidence>
<accession>A0A444RMG8</accession>
<dbReference type="GO" id="GO:0008270">
    <property type="term" value="F:zinc ion binding"/>
    <property type="evidence" value="ECO:0007669"/>
    <property type="project" value="UniProtKB-KW"/>
</dbReference>
<dbReference type="InterPro" id="IPR011665">
    <property type="entry name" value="BRF1_TBP-bd_dom"/>
</dbReference>
<dbReference type="GO" id="GO:0017025">
    <property type="term" value="F:TBP-class protein binding"/>
    <property type="evidence" value="ECO:0007669"/>
    <property type="project" value="InterPro"/>
</dbReference>
<evidence type="ECO:0000256" key="2">
    <source>
        <dbReference type="ARBA" id="ARBA00010857"/>
    </source>
</evidence>
<feature type="region of interest" description="Disordered" evidence="9">
    <location>
        <begin position="1"/>
        <end position="21"/>
    </location>
</feature>
<evidence type="ECO:0000313" key="13">
    <source>
        <dbReference type="Proteomes" id="UP000288725"/>
    </source>
</evidence>
<sequence length="736" mass="81475">MAPPVRKPTKPFQRPRGLAETMARVQRDEAARLKAAKDAAAAAAANKRASAMVSSSGPKCPNKHCTNPKVVDGICHGCGRIAEESNIVAEVQFGETSSGAAMVQGSYISADQGGARTFGPGGRGAGSSQRDKTIIDAKNLIHGYVWRLAGNPRPHIVDKAVATFKLAMGQGFTQGRTLQMVCAACIYYAFRSQERVEGNERETQFVMMLDLADLTRLNVFRLGRCFKALVNKVPIGSLACTIFPEDIIHRLATKLDFGPQTDKVAEDAVRLITSMRRDWIIMGRRPSGICGACLLMAARMNNFRRTMREVVYIVKVTSHTIQERMKEFNETAASQLTIDDFLTKDWESAGPPSHDPPSFYRHSEEYKKKIEEKRRKRKRTTGDDGSYRYGSVLESPAPPPIRTGPDLSSVPCPSASYLRDKDGYLIPPVPPPEPTSAEDRVLNGQLDGEDESNFPALVDAFGDDKSKARGVAANAKGRPPKHPLPINEEWVDDEENMEEQISEIMNDPETMQHAAAYASAEQRARLHADWALQYEPSKAVSMAPEVLEDEFADDVEVMNALLSPEEVKLKEIVWVNENQDWLRKNQQREFDRKLEAGKPKRPRKRNKPRLGEAQTSPASTPIEAAQNVMKHHGMSKRLNYDAISSLLNSGPGGGPGTATGTASGQTSQANSVLGDAFRDREIEPEEEEEDDDDEEEAVGEGEGGGEGEEYGEEYDEDYNEYEENYDDEYDQPEDDE</sequence>
<evidence type="ECO:0000313" key="12">
    <source>
        <dbReference type="EMBL" id="RXG42421.1"/>
    </source>
</evidence>
<keyword evidence="8" id="KW-0539">Nucleus</keyword>
<evidence type="ECO:0000256" key="7">
    <source>
        <dbReference type="ARBA" id="ARBA00023163"/>
    </source>
</evidence>
<dbReference type="GO" id="GO:0000126">
    <property type="term" value="C:transcription factor TFIIIB complex"/>
    <property type="evidence" value="ECO:0007669"/>
    <property type="project" value="TreeGrafter"/>
</dbReference>
<dbReference type="GO" id="GO:0070897">
    <property type="term" value="P:transcription preinitiation complex assembly"/>
    <property type="evidence" value="ECO:0007669"/>
    <property type="project" value="InterPro"/>
</dbReference>
<dbReference type="GO" id="GO:0005634">
    <property type="term" value="C:nucleus"/>
    <property type="evidence" value="ECO:0007669"/>
    <property type="project" value="UniProtKB-SubCell"/>
</dbReference>
<protein>
    <recommendedName>
        <fullName evidence="14">Transcription factor tfiiib complex subunit brf1</fullName>
    </recommendedName>
</protein>
<feature type="domain" description="Transcription factor TFIIB cyclin-like" evidence="10">
    <location>
        <begin position="244"/>
        <end position="330"/>
    </location>
</feature>
<dbReference type="InterPro" id="IPR013150">
    <property type="entry name" value="TFIIB_cyclin"/>
</dbReference>
<evidence type="ECO:0000256" key="6">
    <source>
        <dbReference type="ARBA" id="ARBA00023015"/>
    </source>
</evidence>
<dbReference type="PANTHER" id="PTHR11618">
    <property type="entry name" value="TRANSCRIPTION INITIATION FACTOR IIB-RELATED"/>
    <property type="match status" value="1"/>
</dbReference>
<dbReference type="GO" id="GO:0000995">
    <property type="term" value="F:RNA polymerase III general transcription initiation factor activity"/>
    <property type="evidence" value="ECO:0007669"/>
    <property type="project" value="TreeGrafter"/>
</dbReference>
<dbReference type="InterPro" id="IPR036915">
    <property type="entry name" value="Cyclin-like_sf"/>
</dbReference>
<evidence type="ECO:0000259" key="10">
    <source>
        <dbReference type="Pfam" id="PF00382"/>
    </source>
</evidence>
<evidence type="ECO:0000256" key="8">
    <source>
        <dbReference type="ARBA" id="ARBA00023242"/>
    </source>
</evidence>
<evidence type="ECO:0000256" key="3">
    <source>
        <dbReference type="ARBA" id="ARBA00022723"/>
    </source>
</evidence>
<feature type="domain" description="Brf1 TBP-binding" evidence="11">
    <location>
        <begin position="549"/>
        <end position="647"/>
    </location>
</feature>
<dbReference type="AlphaFoldDB" id="A0A444RMG8"/>
<evidence type="ECO:0000256" key="9">
    <source>
        <dbReference type="SAM" id="MobiDB-lite"/>
    </source>
</evidence>
<dbReference type="EMBL" id="RSDZ01000132">
    <property type="protein sequence ID" value="RXG42421.1"/>
    <property type="molecule type" value="Genomic_DNA"/>
</dbReference>
<dbReference type="Gene3D" id="1.10.472.10">
    <property type="entry name" value="Cyclin-like"/>
    <property type="match status" value="2"/>
</dbReference>
<keyword evidence="3" id="KW-0479">Metal-binding</keyword>
<dbReference type="GO" id="GO:0097550">
    <property type="term" value="C:transcription preinitiation complex"/>
    <property type="evidence" value="ECO:0007669"/>
    <property type="project" value="TreeGrafter"/>
</dbReference>
<comment type="caution">
    <text evidence="12">The sequence shown here is derived from an EMBL/GenBank/DDBJ whole genome shotgun (WGS) entry which is preliminary data.</text>
</comment>
<evidence type="ECO:0000256" key="5">
    <source>
        <dbReference type="ARBA" id="ARBA00022833"/>
    </source>
</evidence>
<feature type="region of interest" description="Disordered" evidence="9">
    <location>
        <begin position="345"/>
        <end position="438"/>
    </location>
</feature>
<proteinExistence type="inferred from homology"/>
<dbReference type="Gene3D" id="1.20.5.650">
    <property type="entry name" value="Single helix bin"/>
    <property type="match status" value="1"/>
</dbReference>
<feature type="domain" description="Transcription factor TFIIB cyclin-like" evidence="10">
    <location>
        <begin position="155"/>
        <end position="231"/>
    </location>
</feature>
<evidence type="ECO:0000259" key="11">
    <source>
        <dbReference type="Pfam" id="PF07741"/>
    </source>
</evidence>
<keyword evidence="4" id="KW-0863">Zinc-finger</keyword>
<dbReference type="Proteomes" id="UP000288725">
    <property type="component" value="Chromosome 2"/>
</dbReference>
<feature type="compositionally biased region" description="Low complexity" evidence="9">
    <location>
        <begin position="658"/>
        <end position="669"/>
    </location>
</feature>
<keyword evidence="5" id="KW-0862">Zinc</keyword>
<name>A0A444RMG8_VERDA</name>
<feature type="region of interest" description="Disordered" evidence="9">
    <location>
        <begin position="584"/>
        <end position="736"/>
    </location>
</feature>
<organism evidence="12 13">
    <name type="scientific">Verticillium dahliae</name>
    <name type="common">Verticillium wilt</name>
    <dbReference type="NCBI Taxonomy" id="27337"/>
    <lineage>
        <taxon>Eukaryota</taxon>
        <taxon>Fungi</taxon>
        <taxon>Dikarya</taxon>
        <taxon>Ascomycota</taxon>
        <taxon>Pezizomycotina</taxon>
        <taxon>Sordariomycetes</taxon>
        <taxon>Hypocreomycetidae</taxon>
        <taxon>Glomerellales</taxon>
        <taxon>Plectosphaerellaceae</taxon>
        <taxon>Verticillium</taxon>
    </lineage>
</organism>
<evidence type="ECO:0000256" key="1">
    <source>
        <dbReference type="ARBA" id="ARBA00004123"/>
    </source>
</evidence>
<dbReference type="GO" id="GO:0001006">
    <property type="term" value="F:RNA polymerase III type 3 promoter sequence-specific DNA binding"/>
    <property type="evidence" value="ECO:0007669"/>
    <property type="project" value="TreeGrafter"/>
</dbReference>
<reference evidence="12 13" key="1">
    <citation type="submission" date="2018-12" db="EMBL/GenBank/DDBJ databases">
        <title>Genome of Verticillium dahliae isolate Getta Getta.</title>
        <authorList>
            <person name="Gardiner D.M."/>
        </authorList>
    </citation>
    <scope>NUCLEOTIDE SEQUENCE [LARGE SCALE GENOMIC DNA]</scope>
    <source>
        <strain evidence="12 13">Getta Getta</strain>
    </source>
</reference>
<gene>
    <name evidence="12" type="ORF">VDGE_07792</name>
</gene>
<comment type="subcellular location">
    <subcellularLocation>
        <location evidence="1">Nucleus</location>
    </subcellularLocation>
</comment>
<dbReference type="CDD" id="cd20554">
    <property type="entry name" value="CYCLIN_TFIIIB90_rpt2"/>
    <property type="match status" value="1"/>
</dbReference>
<feature type="compositionally biased region" description="Basic and acidic residues" evidence="9">
    <location>
        <begin position="584"/>
        <end position="598"/>
    </location>
</feature>
<dbReference type="FunFam" id="1.10.472.10:FF:000002">
    <property type="entry name" value="Transcription factor IIIB 90 kDa subunit"/>
    <property type="match status" value="1"/>
</dbReference>
<comment type="similarity">
    <text evidence="2">Belongs to the TFIIB family.</text>
</comment>
<dbReference type="InterPro" id="IPR000812">
    <property type="entry name" value="TFIIB"/>
</dbReference>